<feature type="region of interest" description="Disordered" evidence="1">
    <location>
        <begin position="596"/>
        <end position="615"/>
    </location>
</feature>
<feature type="compositionally biased region" description="Basic residues" evidence="1">
    <location>
        <begin position="8"/>
        <end position="21"/>
    </location>
</feature>
<dbReference type="AlphaFoldDB" id="A0AAD7BIZ3"/>
<name>A0AAD7BIZ3_9AGAR</name>
<dbReference type="EMBL" id="JARKIF010000015">
    <property type="protein sequence ID" value="KAJ7622290.1"/>
    <property type="molecule type" value="Genomic_DNA"/>
</dbReference>
<evidence type="ECO:0000256" key="1">
    <source>
        <dbReference type="SAM" id="MobiDB-lite"/>
    </source>
</evidence>
<feature type="compositionally biased region" description="Basic and acidic residues" evidence="1">
    <location>
        <begin position="228"/>
        <end position="242"/>
    </location>
</feature>
<sequence length="960" mass="102600">MGPTDRHTHAKNPTKPGHPHTKTGGGDGTGESPSLSISEFRRGRGGKGREDFRGAGSSKEGGVGDADLRGEFGSWHSSYFMMDKGNFLGNETDGNGDGGSALAPAPDNKLYAWLRGEIGGMGQGPRLNWPQSPSLQIHGGTGGAGGESGNRGGEGGTGESPPVNFHVERGGVGGGNDEQLRKLFGASTDDNGGEGGPVDSHDFRVQRSSSKAETPDTGLGFGIFQARMTEEGRESIEEEAHSETGSPDSVDPPGYQISVSNVSIEGSENTGDILGTPLSSDPDAVSPSTIVILAPGPLPNDPTAVRPNDVSFLENAAPNGGNSCDICRSVEAETWVEEHFDAPLLKSIRSAGLGGPLATMLSPETPALAIFGSFLDDRVLDLAQALCEQSAFAVMIRPENEDPVAMFLRQSLIADETSEIKQHIDPAETPDDKQQSDDQESDTESTAGTRSESDDDLEVPPRDGAFRLRGGASHGEGNFGHITPAQGVEKPVDGAHGTKLTLHLHATESGPYDVVLSTETMFKFQTLKADKREFDDPLTRPQILSSVDLKIEMRPSELLLDDSYSNLGFIVHKPNSIFDREYLPRGFERPATIATNTTQDSTQGGGSLSGGTSGVAVTVSGGQTTGKARQLADQKPAPLCVVNPQVGKEWNIPTSSYSSYDLGWHTTKDEDGIQHPLKIRFGMGIKLDGEEERNLIKLPQISHVLRSQVILWINNPTLQARARGVIVLTTTYLPEIRNPKRIRIPDEKHIDLVHTQPHDPQPLNSIPFPHNAANSVAVGLIDRKTHLSPKKTHPTPKTGFRKIPRNLVKIFRRQKFMKSGLIDIPLHEYVARGWDETNKEWRNTVWPSLDEDFQSVPAASAAVELTVTPGAGVGSGAEPQAAENVVGPSLGTTRPAPGNLQSDSSVSTTSLSSAEGIRVALPEDSGTDNSEIGPSGYSLDIRNKLQHAGYALEEFKRSGE</sequence>
<evidence type="ECO:0000313" key="3">
    <source>
        <dbReference type="Proteomes" id="UP001221142"/>
    </source>
</evidence>
<feature type="region of interest" description="Disordered" evidence="1">
    <location>
        <begin position="423"/>
        <end position="494"/>
    </location>
</feature>
<feature type="region of interest" description="Disordered" evidence="1">
    <location>
        <begin position="871"/>
        <end position="938"/>
    </location>
</feature>
<feature type="compositionally biased region" description="Gly residues" evidence="1">
    <location>
        <begin position="139"/>
        <end position="158"/>
    </location>
</feature>
<reference evidence="2" key="1">
    <citation type="submission" date="2023-03" db="EMBL/GenBank/DDBJ databases">
        <title>Massive genome expansion in bonnet fungi (Mycena s.s.) driven by repeated elements and novel gene families across ecological guilds.</title>
        <authorList>
            <consortium name="Lawrence Berkeley National Laboratory"/>
            <person name="Harder C.B."/>
            <person name="Miyauchi S."/>
            <person name="Viragh M."/>
            <person name="Kuo A."/>
            <person name="Thoen E."/>
            <person name="Andreopoulos B."/>
            <person name="Lu D."/>
            <person name="Skrede I."/>
            <person name="Drula E."/>
            <person name="Henrissat B."/>
            <person name="Morin E."/>
            <person name="Kohler A."/>
            <person name="Barry K."/>
            <person name="LaButti K."/>
            <person name="Morin E."/>
            <person name="Salamov A."/>
            <person name="Lipzen A."/>
            <person name="Mereny Z."/>
            <person name="Hegedus B."/>
            <person name="Baldrian P."/>
            <person name="Stursova M."/>
            <person name="Weitz H."/>
            <person name="Taylor A."/>
            <person name="Grigoriev I.V."/>
            <person name="Nagy L.G."/>
            <person name="Martin F."/>
            <person name="Kauserud H."/>
        </authorList>
    </citation>
    <scope>NUCLEOTIDE SEQUENCE</scope>
    <source>
        <strain evidence="2">9284</strain>
    </source>
</reference>
<proteinExistence type="predicted"/>
<accession>A0AAD7BIZ3</accession>
<feature type="compositionally biased region" description="Basic and acidic residues" evidence="1">
    <location>
        <begin position="39"/>
        <end position="53"/>
    </location>
</feature>
<comment type="caution">
    <text evidence="2">The sequence shown here is derived from an EMBL/GenBank/DDBJ whole genome shotgun (WGS) entry which is preliminary data.</text>
</comment>
<dbReference type="Proteomes" id="UP001221142">
    <property type="component" value="Unassembled WGS sequence"/>
</dbReference>
<feature type="compositionally biased region" description="Basic and acidic residues" evidence="1">
    <location>
        <begin position="423"/>
        <end position="436"/>
    </location>
</feature>
<feature type="compositionally biased region" description="Low complexity" evidence="1">
    <location>
        <begin position="902"/>
        <end position="913"/>
    </location>
</feature>
<evidence type="ECO:0000313" key="2">
    <source>
        <dbReference type="EMBL" id="KAJ7622290.1"/>
    </source>
</evidence>
<feature type="compositionally biased region" description="Gly residues" evidence="1">
    <location>
        <begin position="603"/>
        <end position="613"/>
    </location>
</feature>
<keyword evidence="3" id="KW-1185">Reference proteome</keyword>
<feature type="region of interest" description="Disordered" evidence="1">
    <location>
        <begin position="135"/>
        <end position="254"/>
    </location>
</feature>
<organism evidence="2 3">
    <name type="scientific">Roridomyces roridus</name>
    <dbReference type="NCBI Taxonomy" id="1738132"/>
    <lineage>
        <taxon>Eukaryota</taxon>
        <taxon>Fungi</taxon>
        <taxon>Dikarya</taxon>
        <taxon>Basidiomycota</taxon>
        <taxon>Agaricomycotina</taxon>
        <taxon>Agaricomycetes</taxon>
        <taxon>Agaricomycetidae</taxon>
        <taxon>Agaricales</taxon>
        <taxon>Marasmiineae</taxon>
        <taxon>Mycenaceae</taxon>
        <taxon>Roridomyces</taxon>
    </lineage>
</organism>
<protein>
    <submittedName>
        <fullName evidence="2">Uncharacterized protein</fullName>
    </submittedName>
</protein>
<feature type="region of interest" description="Disordered" evidence="1">
    <location>
        <begin position="1"/>
        <end position="71"/>
    </location>
</feature>
<gene>
    <name evidence="2" type="ORF">FB45DRAFT_927433</name>
</gene>